<evidence type="ECO:0008006" key="3">
    <source>
        <dbReference type="Google" id="ProtNLM"/>
    </source>
</evidence>
<evidence type="ECO:0000313" key="2">
    <source>
        <dbReference type="Proteomes" id="UP001642360"/>
    </source>
</evidence>
<name>A0ABC8RBE2_9AQUA</name>
<reference evidence="1 2" key="1">
    <citation type="submission" date="2024-02" db="EMBL/GenBank/DDBJ databases">
        <authorList>
            <person name="Vignale AGUSTIN F."/>
            <person name="Sosa J E."/>
            <person name="Modenutti C."/>
        </authorList>
    </citation>
    <scope>NUCLEOTIDE SEQUENCE [LARGE SCALE GENOMIC DNA]</scope>
</reference>
<accession>A0ABC8RBE2</accession>
<keyword evidence="2" id="KW-1185">Reference proteome</keyword>
<organism evidence="1 2">
    <name type="scientific">Ilex paraguariensis</name>
    <name type="common">yerba mate</name>
    <dbReference type="NCBI Taxonomy" id="185542"/>
    <lineage>
        <taxon>Eukaryota</taxon>
        <taxon>Viridiplantae</taxon>
        <taxon>Streptophyta</taxon>
        <taxon>Embryophyta</taxon>
        <taxon>Tracheophyta</taxon>
        <taxon>Spermatophyta</taxon>
        <taxon>Magnoliopsida</taxon>
        <taxon>eudicotyledons</taxon>
        <taxon>Gunneridae</taxon>
        <taxon>Pentapetalae</taxon>
        <taxon>asterids</taxon>
        <taxon>campanulids</taxon>
        <taxon>Aquifoliales</taxon>
        <taxon>Aquifoliaceae</taxon>
        <taxon>Ilex</taxon>
    </lineage>
</organism>
<proteinExistence type="predicted"/>
<dbReference type="Proteomes" id="UP001642360">
    <property type="component" value="Unassembled WGS sequence"/>
</dbReference>
<dbReference type="AlphaFoldDB" id="A0ABC8RBE2"/>
<dbReference type="EMBL" id="CAUOFW020001147">
    <property type="protein sequence ID" value="CAK9141542.1"/>
    <property type="molecule type" value="Genomic_DNA"/>
</dbReference>
<sequence>KHRVNLSTYGLLRFSSLWFLRSFLLVLPFSSPFFSAFCPESVSASSSLEYLPAGGFVRHYHHRRDANFL</sequence>
<comment type="caution">
    <text evidence="1">The sequence shown here is derived from an EMBL/GenBank/DDBJ whole genome shotgun (WGS) entry which is preliminary data.</text>
</comment>
<gene>
    <name evidence="1" type="ORF">ILEXP_LOCUS9134</name>
</gene>
<evidence type="ECO:0000313" key="1">
    <source>
        <dbReference type="EMBL" id="CAK9141542.1"/>
    </source>
</evidence>
<protein>
    <recommendedName>
        <fullName evidence="3">Secreted protein</fullName>
    </recommendedName>
</protein>
<feature type="non-terminal residue" evidence="1">
    <location>
        <position position="1"/>
    </location>
</feature>